<dbReference type="PANTHER" id="PTHR23189">
    <property type="entry name" value="RNA RECOGNITION MOTIF-CONTAINING"/>
    <property type="match status" value="1"/>
</dbReference>
<comment type="caution">
    <text evidence="6">The sequence shown here is derived from an EMBL/GenBank/DDBJ whole genome shotgun (WGS) entry which is preliminary data.</text>
</comment>
<dbReference type="Pfam" id="PF00076">
    <property type="entry name" value="RRM_1"/>
    <property type="match status" value="2"/>
</dbReference>
<dbReference type="InterPro" id="IPR000504">
    <property type="entry name" value="RRM_dom"/>
</dbReference>
<dbReference type="AlphaFoldDB" id="A0A8S1H502"/>
<feature type="compositionally biased region" description="Gly residues" evidence="4">
    <location>
        <begin position="368"/>
        <end position="379"/>
    </location>
</feature>
<evidence type="ECO:0000313" key="6">
    <source>
        <dbReference type="EMBL" id="CAD6190344.1"/>
    </source>
</evidence>
<keyword evidence="7" id="KW-1185">Reference proteome</keyword>
<evidence type="ECO:0000256" key="1">
    <source>
        <dbReference type="ARBA" id="ARBA00022737"/>
    </source>
</evidence>
<name>A0A8S1H502_9PELO</name>
<feature type="domain" description="RRM" evidence="5">
    <location>
        <begin position="101"/>
        <end position="172"/>
    </location>
</feature>
<dbReference type="SMART" id="SM00360">
    <property type="entry name" value="RRM"/>
    <property type="match status" value="2"/>
</dbReference>
<dbReference type="EMBL" id="CAJGYM010000015">
    <property type="protein sequence ID" value="CAD6190344.1"/>
    <property type="molecule type" value="Genomic_DNA"/>
</dbReference>
<reference evidence="6" key="1">
    <citation type="submission" date="2020-10" db="EMBL/GenBank/DDBJ databases">
        <authorList>
            <person name="Kikuchi T."/>
        </authorList>
    </citation>
    <scope>NUCLEOTIDE SEQUENCE</scope>
    <source>
        <strain evidence="6">NKZ352</strain>
    </source>
</reference>
<evidence type="ECO:0000313" key="7">
    <source>
        <dbReference type="Proteomes" id="UP000835052"/>
    </source>
</evidence>
<dbReference type="CDD" id="cd12332">
    <property type="entry name" value="RRM1_p54nrb_like"/>
    <property type="match status" value="1"/>
</dbReference>
<protein>
    <recommendedName>
        <fullName evidence="5">RRM domain-containing protein</fullName>
    </recommendedName>
</protein>
<feature type="compositionally biased region" description="Gly residues" evidence="4">
    <location>
        <begin position="489"/>
        <end position="500"/>
    </location>
</feature>
<feature type="domain" description="RRM" evidence="5">
    <location>
        <begin position="174"/>
        <end position="255"/>
    </location>
</feature>
<dbReference type="Gene3D" id="6.10.250.1170">
    <property type="match status" value="1"/>
</dbReference>
<feature type="compositionally biased region" description="Basic and acidic residues" evidence="4">
    <location>
        <begin position="1"/>
        <end position="33"/>
    </location>
</feature>
<dbReference type="Pfam" id="PF08075">
    <property type="entry name" value="NOPS"/>
    <property type="match status" value="1"/>
</dbReference>
<dbReference type="InterPro" id="IPR012677">
    <property type="entry name" value="Nucleotide-bd_a/b_plait_sf"/>
</dbReference>
<dbReference type="Gene3D" id="3.30.70.330">
    <property type="match status" value="2"/>
</dbReference>
<dbReference type="GO" id="GO:0003723">
    <property type="term" value="F:RNA binding"/>
    <property type="evidence" value="ECO:0007669"/>
    <property type="project" value="UniProtKB-UniRule"/>
</dbReference>
<dbReference type="InterPro" id="IPR035979">
    <property type="entry name" value="RBD_domain_sf"/>
</dbReference>
<evidence type="ECO:0000256" key="2">
    <source>
        <dbReference type="ARBA" id="ARBA00022884"/>
    </source>
</evidence>
<organism evidence="6 7">
    <name type="scientific">Caenorhabditis auriculariae</name>
    <dbReference type="NCBI Taxonomy" id="2777116"/>
    <lineage>
        <taxon>Eukaryota</taxon>
        <taxon>Metazoa</taxon>
        <taxon>Ecdysozoa</taxon>
        <taxon>Nematoda</taxon>
        <taxon>Chromadorea</taxon>
        <taxon>Rhabditida</taxon>
        <taxon>Rhabditina</taxon>
        <taxon>Rhabditomorpha</taxon>
        <taxon>Rhabditoidea</taxon>
        <taxon>Rhabditidae</taxon>
        <taxon>Peloderinae</taxon>
        <taxon>Caenorhabditis</taxon>
    </lineage>
</organism>
<evidence type="ECO:0000256" key="3">
    <source>
        <dbReference type="PROSITE-ProRule" id="PRU00176"/>
    </source>
</evidence>
<feature type="region of interest" description="Disordered" evidence="4">
    <location>
        <begin position="1"/>
        <end position="80"/>
    </location>
</feature>
<proteinExistence type="predicted"/>
<feature type="compositionally biased region" description="Polar residues" evidence="4">
    <location>
        <begin position="34"/>
        <end position="58"/>
    </location>
</feature>
<gene>
    <name evidence="6" type="ORF">CAUJ_LOCUS6263</name>
</gene>
<dbReference type="Proteomes" id="UP000835052">
    <property type="component" value="Unassembled WGS sequence"/>
</dbReference>
<dbReference type="InterPro" id="IPR012975">
    <property type="entry name" value="NOPS"/>
</dbReference>
<dbReference type="OrthoDB" id="10067824at2759"/>
<sequence length="518" mass="56913">MSHRTNDRRSGSGRDERRRDDDRRGRDREESRPRGNQQRQSGGEFSRPNNGQEQRQSSGGHGHQNYGGSSGRGGGPIFSGQSFTEQELMTDMPKKKFTGRCRLFVGNLPNEVKDNELKELFTPHGDIAECYLSGKGFAFLRLDTRAHAESAKEAIDGRTIHNRQVRVRFAVHGAALRVKELSPTVSNEMLFLAFSKFGEVERAVHIVDEKGRPTGEGIIEFERKNSCNEAIQAIREKVFLMTASPKPLIVEALEPRDEDDGLAERMIPRTQALIKEREMGPRFPAPNSFEFVYGMKWKELYEMERQRKIQLEEELREARRRLEADMELAYQDYQAQMLREDLQRRQQELERLEAARRERMGAMRPPGGQSGGPMNGPGGYQASFGPSSGMGMNAPPLMGGGPMANPFAGGPPPNMYGGGGPGGPGGPGGLGGPPGGHGGAPPQSQQQQQQGGQRQQSSANIMDGVNRLLQIFKNEPVQGSGRAPPHFGAGAGGPGMYQGGGPPPGAFNDFPPEKKLRR</sequence>
<evidence type="ECO:0000259" key="5">
    <source>
        <dbReference type="PROSITE" id="PS50102"/>
    </source>
</evidence>
<feature type="compositionally biased region" description="Gly residues" evidence="4">
    <location>
        <begin position="416"/>
        <end position="439"/>
    </location>
</feature>
<evidence type="ECO:0000256" key="4">
    <source>
        <dbReference type="SAM" id="MobiDB-lite"/>
    </source>
</evidence>
<feature type="compositionally biased region" description="Low complexity" evidence="4">
    <location>
        <begin position="440"/>
        <end position="456"/>
    </location>
</feature>
<accession>A0A8S1H502</accession>
<keyword evidence="2 3" id="KW-0694">RNA-binding</keyword>
<dbReference type="FunFam" id="3.30.70.330:FF:000043">
    <property type="entry name" value="paraspeckle component 1 isoform X1"/>
    <property type="match status" value="1"/>
</dbReference>
<feature type="compositionally biased region" description="Gly residues" evidence="4">
    <location>
        <begin position="68"/>
        <end position="77"/>
    </location>
</feature>
<keyword evidence="1" id="KW-0677">Repeat</keyword>
<feature type="region of interest" description="Disordered" evidence="4">
    <location>
        <begin position="357"/>
        <end position="518"/>
    </location>
</feature>
<dbReference type="SUPFAM" id="SSF54928">
    <property type="entry name" value="RNA-binding domain, RBD"/>
    <property type="match status" value="1"/>
</dbReference>
<dbReference type="PROSITE" id="PS50102">
    <property type="entry name" value="RRM"/>
    <property type="match status" value="2"/>
</dbReference>